<evidence type="ECO:0000313" key="4">
    <source>
        <dbReference type="EMBL" id="KON74098.1"/>
    </source>
</evidence>
<organism evidence="4 5">
    <name type="scientific">Cellulosimicrobium cellulans F16</name>
    <dbReference type="NCBI Taxonomy" id="1350482"/>
    <lineage>
        <taxon>Bacteria</taxon>
        <taxon>Bacillati</taxon>
        <taxon>Actinomycetota</taxon>
        <taxon>Actinomycetes</taxon>
        <taxon>Micrococcales</taxon>
        <taxon>Promicromonosporaceae</taxon>
        <taxon>Cellulosimicrobium</taxon>
    </lineage>
</organism>
<evidence type="ECO:0000256" key="1">
    <source>
        <dbReference type="ARBA" id="ARBA00022676"/>
    </source>
</evidence>
<dbReference type="InterPro" id="IPR028098">
    <property type="entry name" value="Glyco_trans_4-like_N"/>
</dbReference>
<comment type="caution">
    <text evidence="4">The sequence shown here is derived from an EMBL/GenBank/DDBJ whole genome shotgun (WGS) entry which is preliminary data.</text>
</comment>
<dbReference type="CDD" id="cd03801">
    <property type="entry name" value="GT4_PimA-like"/>
    <property type="match status" value="1"/>
</dbReference>
<proteinExistence type="predicted"/>
<sequence length="378" mass="39798">MRALRVSMVLPADEPYASASGAVSAVAHALTRHLLDRGAQVEVLSPRAGVPTHPAGEVRELWSAGNRPLARRAAARVRRALARENDAWAAYRREVVRRSTGDAVIVHNDARLARLVAASGRPTVLWLHNLLAAQSGEDVRVFAAHGGTIVGVSEHVRAWTVREHRVPEGRTTVVHNALDHDVFRPPDRWQPGPSLRVVIHGRIDPNKGQVLAAEAVALARSRGAAVELSVAGAVKTFGMSPPDVEAYVARLDDALRAAGARRLGPVPAAQVPALLAGSDVGLALPTVPEPFSLAALECMASGCAVVAVPLGGLAEVVGDAALLCEPTTTDVADALCSLASDPDALARRRAAALARAGRFTWDDSAERTLAVLHDLLGR</sequence>
<protein>
    <recommendedName>
        <fullName evidence="3">Glycosyltransferase subfamily 4-like N-terminal domain-containing protein</fullName>
    </recommendedName>
</protein>
<dbReference type="Gene3D" id="3.40.50.2000">
    <property type="entry name" value="Glycogen Phosphorylase B"/>
    <property type="match status" value="2"/>
</dbReference>
<dbReference type="Pfam" id="PF13439">
    <property type="entry name" value="Glyco_transf_4"/>
    <property type="match status" value="1"/>
</dbReference>
<dbReference type="Pfam" id="PF13692">
    <property type="entry name" value="Glyco_trans_1_4"/>
    <property type="match status" value="1"/>
</dbReference>
<dbReference type="EMBL" id="ATNL01000007">
    <property type="protein sequence ID" value="KON74098.1"/>
    <property type="molecule type" value="Genomic_DNA"/>
</dbReference>
<evidence type="ECO:0000256" key="2">
    <source>
        <dbReference type="ARBA" id="ARBA00022679"/>
    </source>
</evidence>
<accession>A0A0M0F9F9</accession>
<dbReference type="Proteomes" id="UP000037387">
    <property type="component" value="Unassembled WGS sequence"/>
</dbReference>
<keyword evidence="2" id="KW-0808">Transferase</keyword>
<dbReference type="GO" id="GO:0016757">
    <property type="term" value="F:glycosyltransferase activity"/>
    <property type="evidence" value="ECO:0007669"/>
    <property type="project" value="UniProtKB-KW"/>
</dbReference>
<evidence type="ECO:0000259" key="3">
    <source>
        <dbReference type="Pfam" id="PF13439"/>
    </source>
</evidence>
<feature type="domain" description="Glycosyltransferase subfamily 4-like N-terminal" evidence="3">
    <location>
        <begin position="24"/>
        <end position="181"/>
    </location>
</feature>
<reference evidence="4 5" key="1">
    <citation type="journal article" date="2015" name="Sci. Rep.">
        <title>Functional and structural properties of a novel cellulosome-like multienzyme complex: efficient glycoside hydrolysis of water-insoluble 7-xylosyl-10-deacetylpaclitaxel.</title>
        <authorList>
            <person name="Dou T.Y."/>
            <person name="Luan H.W."/>
            <person name="Ge G.B."/>
            <person name="Dong M.M."/>
            <person name="Zou H.F."/>
            <person name="He Y.Q."/>
            <person name="Cui P."/>
            <person name="Wang J.Y."/>
            <person name="Hao D.C."/>
            <person name="Yang S.L."/>
            <person name="Yang L."/>
        </authorList>
    </citation>
    <scope>NUCLEOTIDE SEQUENCE [LARGE SCALE GENOMIC DNA]</scope>
    <source>
        <strain evidence="4 5">F16</strain>
    </source>
</reference>
<dbReference type="SUPFAM" id="SSF53756">
    <property type="entry name" value="UDP-Glycosyltransferase/glycogen phosphorylase"/>
    <property type="match status" value="1"/>
</dbReference>
<dbReference type="GO" id="GO:0009103">
    <property type="term" value="P:lipopolysaccharide biosynthetic process"/>
    <property type="evidence" value="ECO:0007669"/>
    <property type="project" value="TreeGrafter"/>
</dbReference>
<dbReference type="PANTHER" id="PTHR46401:SF2">
    <property type="entry name" value="GLYCOSYLTRANSFERASE WBBK-RELATED"/>
    <property type="match status" value="1"/>
</dbReference>
<dbReference type="AlphaFoldDB" id="A0A0M0F9F9"/>
<keyword evidence="5" id="KW-1185">Reference proteome</keyword>
<gene>
    <name evidence="4" type="ORF">M768_08310</name>
</gene>
<evidence type="ECO:0000313" key="5">
    <source>
        <dbReference type="Proteomes" id="UP000037387"/>
    </source>
</evidence>
<dbReference type="PANTHER" id="PTHR46401">
    <property type="entry name" value="GLYCOSYLTRANSFERASE WBBK-RELATED"/>
    <property type="match status" value="1"/>
</dbReference>
<keyword evidence="1" id="KW-0328">Glycosyltransferase</keyword>
<name>A0A0M0F9F9_CELCE</name>
<dbReference type="PATRIC" id="fig|1350482.3.peg.1664"/>